<protein>
    <submittedName>
        <fullName evidence="2">Uncharacterized protein</fullName>
    </submittedName>
</protein>
<dbReference type="EMBL" id="JBBNAF010000001">
    <property type="protein sequence ID" value="KAK9169806.1"/>
    <property type="molecule type" value="Genomic_DNA"/>
</dbReference>
<reference evidence="2 3" key="1">
    <citation type="submission" date="2024-01" db="EMBL/GenBank/DDBJ databases">
        <title>Genome assemblies of Stephania.</title>
        <authorList>
            <person name="Yang L."/>
        </authorList>
    </citation>
    <scope>NUCLEOTIDE SEQUENCE [LARGE SCALE GENOMIC DNA]</scope>
    <source>
        <strain evidence="2">YNDBR</strain>
        <tissue evidence="2">Leaf</tissue>
    </source>
</reference>
<evidence type="ECO:0000313" key="2">
    <source>
        <dbReference type="EMBL" id="KAK9169806.1"/>
    </source>
</evidence>
<name>A0AAP0LEW0_9MAGN</name>
<dbReference type="Proteomes" id="UP001420932">
    <property type="component" value="Unassembled WGS sequence"/>
</dbReference>
<dbReference type="AlphaFoldDB" id="A0AAP0LEW0"/>
<evidence type="ECO:0000313" key="3">
    <source>
        <dbReference type="Proteomes" id="UP001420932"/>
    </source>
</evidence>
<feature type="region of interest" description="Disordered" evidence="1">
    <location>
        <begin position="27"/>
        <end position="96"/>
    </location>
</feature>
<organism evidence="2 3">
    <name type="scientific">Stephania yunnanensis</name>
    <dbReference type="NCBI Taxonomy" id="152371"/>
    <lineage>
        <taxon>Eukaryota</taxon>
        <taxon>Viridiplantae</taxon>
        <taxon>Streptophyta</taxon>
        <taxon>Embryophyta</taxon>
        <taxon>Tracheophyta</taxon>
        <taxon>Spermatophyta</taxon>
        <taxon>Magnoliopsida</taxon>
        <taxon>Ranunculales</taxon>
        <taxon>Menispermaceae</taxon>
        <taxon>Menispermoideae</taxon>
        <taxon>Cissampelideae</taxon>
        <taxon>Stephania</taxon>
    </lineage>
</organism>
<comment type="caution">
    <text evidence="2">The sequence shown here is derived from an EMBL/GenBank/DDBJ whole genome shotgun (WGS) entry which is preliminary data.</text>
</comment>
<sequence length="96" mass="10071">MPDEPIKFQDRMEISFGYSFAILGPCHLGGAEGDQQLRRSRAEQRRRRSQAQLAAGEDRGGDQATGGGAGPSGGGAGSEQRRLVHAEATSDGGTEV</sequence>
<proteinExistence type="predicted"/>
<accession>A0AAP0LEW0</accession>
<gene>
    <name evidence="2" type="ORF">Syun_001946</name>
</gene>
<feature type="compositionally biased region" description="Gly residues" evidence="1">
    <location>
        <begin position="63"/>
        <end position="77"/>
    </location>
</feature>
<keyword evidence="3" id="KW-1185">Reference proteome</keyword>
<evidence type="ECO:0000256" key="1">
    <source>
        <dbReference type="SAM" id="MobiDB-lite"/>
    </source>
</evidence>